<keyword evidence="2" id="KW-1185">Reference proteome</keyword>
<dbReference type="AlphaFoldDB" id="L8GFZ4"/>
<dbReference type="VEuPathDB" id="AmoebaDB:ACA1_259520"/>
<evidence type="ECO:0000313" key="2">
    <source>
        <dbReference type="Proteomes" id="UP000011083"/>
    </source>
</evidence>
<dbReference type="RefSeq" id="XP_004333641.1">
    <property type="nucleotide sequence ID" value="XM_004333593.1"/>
</dbReference>
<dbReference type="KEGG" id="acan:ACA1_259520"/>
<dbReference type="Proteomes" id="UP000011083">
    <property type="component" value="Unassembled WGS sequence"/>
</dbReference>
<proteinExistence type="predicted"/>
<protein>
    <submittedName>
        <fullName evidence="1">Uncharacterized protein</fullName>
    </submittedName>
</protein>
<organism evidence="1 2">
    <name type="scientific">Acanthamoeba castellanii (strain ATCC 30010 / Neff)</name>
    <dbReference type="NCBI Taxonomy" id="1257118"/>
    <lineage>
        <taxon>Eukaryota</taxon>
        <taxon>Amoebozoa</taxon>
        <taxon>Discosea</taxon>
        <taxon>Longamoebia</taxon>
        <taxon>Centramoebida</taxon>
        <taxon>Acanthamoebidae</taxon>
        <taxon>Acanthamoeba</taxon>
    </lineage>
</organism>
<accession>L8GFZ4</accession>
<evidence type="ECO:0000313" key="1">
    <source>
        <dbReference type="EMBL" id="ELR11628.1"/>
    </source>
</evidence>
<gene>
    <name evidence="1" type="ORF">ACA1_259520</name>
</gene>
<name>L8GFZ4_ACACF</name>
<sequence length="139" mass="14977">MQKDDDVKALMGVLPPELGFQVLELVVGQGSDLSWALGGQGGGMRRGIKLWPPAGDTSKHGEINDSLLLSEKDVRDIDVEGPGYAIKEGLLGDSALRLLRDEVGKIFEDGHLQPAAMVSQDQRRWAVPGARDVARHGEP</sequence>
<dbReference type="GeneID" id="14911959"/>
<dbReference type="EMBL" id="KB008148">
    <property type="protein sequence ID" value="ELR11628.1"/>
    <property type="molecule type" value="Genomic_DNA"/>
</dbReference>
<reference evidence="1 2" key="1">
    <citation type="journal article" date="2013" name="Genome Biol.">
        <title>Genome of Acanthamoeba castellanii highlights extensive lateral gene transfer and early evolution of tyrosine kinase signaling.</title>
        <authorList>
            <person name="Clarke M."/>
            <person name="Lohan A.J."/>
            <person name="Liu B."/>
            <person name="Lagkouvardos I."/>
            <person name="Roy S."/>
            <person name="Zafar N."/>
            <person name="Bertelli C."/>
            <person name="Schilde C."/>
            <person name="Kianianmomeni A."/>
            <person name="Burglin T.R."/>
            <person name="Frech C."/>
            <person name="Turcotte B."/>
            <person name="Kopec K.O."/>
            <person name="Synnott J.M."/>
            <person name="Choo C."/>
            <person name="Paponov I."/>
            <person name="Finkler A."/>
            <person name="Soon Heng Tan C."/>
            <person name="Hutchins A.P."/>
            <person name="Weinmeier T."/>
            <person name="Rattei T."/>
            <person name="Chu J.S."/>
            <person name="Gimenez G."/>
            <person name="Irimia M."/>
            <person name="Rigden D.J."/>
            <person name="Fitzpatrick D.A."/>
            <person name="Lorenzo-Morales J."/>
            <person name="Bateman A."/>
            <person name="Chiu C.H."/>
            <person name="Tang P."/>
            <person name="Hegemann P."/>
            <person name="Fromm H."/>
            <person name="Raoult D."/>
            <person name="Greub G."/>
            <person name="Miranda-Saavedra D."/>
            <person name="Chen N."/>
            <person name="Nash P."/>
            <person name="Ginger M.L."/>
            <person name="Horn M."/>
            <person name="Schaap P."/>
            <person name="Caler L."/>
            <person name="Loftus B."/>
        </authorList>
    </citation>
    <scope>NUCLEOTIDE SEQUENCE [LARGE SCALE GENOMIC DNA]</scope>
    <source>
        <strain evidence="1 2">Neff</strain>
    </source>
</reference>